<reference evidence="3 4" key="1">
    <citation type="submission" date="2019-01" db="EMBL/GenBank/DDBJ databases">
        <authorList>
            <person name="Chen W.-M."/>
        </authorList>
    </citation>
    <scope>NUCLEOTIDE SEQUENCE [LARGE SCALE GENOMIC DNA]</scope>
    <source>
        <strain evidence="3 4">YBJ-36</strain>
    </source>
</reference>
<dbReference type="GO" id="GO:0003852">
    <property type="term" value="F:2-isopropylmalate synthase activity"/>
    <property type="evidence" value="ECO:0007669"/>
    <property type="project" value="TreeGrafter"/>
</dbReference>
<dbReference type="EMBL" id="SACK01000007">
    <property type="protein sequence ID" value="RVT99801.1"/>
    <property type="molecule type" value="Genomic_DNA"/>
</dbReference>
<dbReference type="GO" id="GO:0009098">
    <property type="term" value="P:L-leucine biosynthetic process"/>
    <property type="evidence" value="ECO:0007669"/>
    <property type="project" value="TreeGrafter"/>
</dbReference>
<accession>A0A3S2UKG2</accession>
<sequence length="510" mass="57223">MFKILDCTLRDGGYYTNWDFDTAQVDTYIQSLNRLPVEYIELGYRSHPMKAYHGKYFYCPVYELERIKKLSNKKLAVILNEKEVSAQNVGDLLQPCSGLVDLVRIAVTPQNLGNSLALAEKIKTVGFEVALNVMYMSKWPQQNNLPTNLKQLDGLADYFYMVDSYGGVYPEDVKQTIAMVREHTLCKIGFHGHNNLELALINTLSAIDNGADIVDATILGMGRGAGNLKTELLLSVLNTKHQLQVDFNALGNAVDCFEPLLQKHQWGTNVPYMISGTNSLPQKDVMDWVTTRLYSFNSIVRALQNQKNNISDNQKCELFKPQKQYSKVLIIGGGPSATSHADAVKQFISRFDDIALVHASSKNSASYKDLDVDQFYCLVGNEGDRLEKAFARAPFNGTCVLPPYPRKMGTYVPPFVSEKAFEVEKVTFTDKVTDSHAALALQTALELKPNEIFIIGYDGYAGGINETQMTLIQENEYLFGEFEKYAGIKLQSLTPTRYKKLNVSSVYTFI</sequence>
<evidence type="ECO:0000313" key="4">
    <source>
        <dbReference type="Proteomes" id="UP000282759"/>
    </source>
</evidence>
<dbReference type="InterPro" id="IPR013785">
    <property type="entry name" value="Aldolase_TIM"/>
</dbReference>
<protein>
    <recommendedName>
        <fullName evidence="2">Pyruvate carboxyltransferase domain-containing protein</fullName>
    </recommendedName>
</protein>
<evidence type="ECO:0000313" key="3">
    <source>
        <dbReference type="EMBL" id="RVT99801.1"/>
    </source>
</evidence>
<dbReference type="Proteomes" id="UP000282759">
    <property type="component" value="Unassembled WGS sequence"/>
</dbReference>
<name>A0A3S2UKG2_9SPHI</name>
<proteinExistence type="predicted"/>
<evidence type="ECO:0000259" key="2">
    <source>
        <dbReference type="PROSITE" id="PS50991"/>
    </source>
</evidence>
<dbReference type="InterPro" id="IPR050073">
    <property type="entry name" value="2-IPM_HCS-like"/>
</dbReference>
<dbReference type="OrthoDB" id="9804858at2"/>
<dbReference type="PANTHER" id="PTHR10277">
    <property type="entry name" value="HOMOCITRATE SYNTHASE-RELATED"/>
    <property type="match status" value="1"/>
</dbReference>
<dbReference type="AlphaFoldDB" id="A0A3S2UKG2"/>
<comment type="caution">
    <text evidence="3">The sequence shown here is derived from an EMBL/GenBank/DDBJ whole genome shotgun (WGS) entry which is preliminary data.</text>
</comment>
<dbReference type="SUPFAM" id="SSF51569">
    <property type="entry name" value="Aldolase"/>
    <property type="match status" value="1"/>
</dbReference>
<gene>
    <name evidence="3" type="ORF">EOD41_15275</name>
</gene>
<dbReference type="InterPro" id="IPR000891">
    <property type="entry name" value="PYR_CT"/>
</dbReference>
<dbReference type="PROSITE" id="PS50991">
    <property type="entry name" value="PYR_CT"/>
    <property type="match status" value="1"/>
</dbReference>
<keyword evidence="1" id="KW-0464">Manganese</keyword>
<evidence type="ECO:0000256" key="1">
    <source>
        <dbReference type="ARBA" id="ARBA00023211"/>
    </source>
</evidence>
<dbReference type="CDD" id="cd07944">
    <property type="entry name" value="DRE_TIM_HOA_like"/>
    <property type="match status" value="1"/>
</dbReference>
<organism evidence="3 4">
    <name type="scientific">Mucilaginibacter limnophilus</name>
    <dbReference type="NCBI Taxonomy" id="1932778"/>
    <lineage>
        <taxon>Bacteria</taxon>
        <taxon>Pseudomonadati</taxon>
        <taxon>Bacteroidota</taxon>
        <taxon>Sphingobacteriia</taxon>
        <taxon>Sphingobacteriales</taxon>
        <taxon>Sphingobacteriaceae</taxon>
        <taxon>Mucilaginibacter</taxon>
    </lineage>
</organism>
<dbReference type="RefSeq" id="WP_127706468.1">
    <property type="nucleotide sequence ID" value="NZ_SACK01000007.1"/>
</dbReference>
<dbReference type="PANTHER" id="PTHR10277:SF9">
    <property type="entry name" value="2-ISOPROPYLMALATE SYNTHASE 1, CHLOROPLASTIC-RELATED"/>
    <property type="match status" value="1"/>
</dbReference>
<feature type="domain" description="Pyruvate carboxyltransferase" evidence="2">
    <location>
        <begin position="2"/>
        <end position="251"/>
    </location>
</feature>
<dbReference type="Gene3D" id="3.20.20.70">
    <property type="entry name" value="Aldolase class I"/>
    <property type="match status" value="1"/>
</dbReference>
<dbReference type="Pfam" id="PF00682">
    <property type="entry name" value="HMGL-like"/>
    <property type="match status" value="1"/>
</dbReference>
<keyword evidence="4" id="KW-1185">Reference proteome</keyword>